<dbReference type="InterPro" id="IPR005380">
    <property type="entry name" value="XS_domain"/>
</dbReference>
<dbReference type="Proteomes" id="UP001188597">
    <property type="component" value="Unassembled WGS sequence"/>
</dbReference>
<gene>
    <name evidence="2" type="ORF">RJ639_013645</name>
</gene>
<feature type="domain" description="XS" evidence="1">
    <location>
        <begin position="19"/>
        <end position="101"/>
    </location>
</feature>
<evidence type="ECO:0000313" key="2">
    <source>
        <dbReference type="EMBL" id="KAK3008098.1"/>
    </source>
</evidence>
<dbReference type="Pfam" id="PF03468">
    <property type="entry name" value="XS"/>
    <property type="match status" value="1"/>
</dbReference>
<evidence type="ECO:0000313" key="3">
    <source>
        <dbReference type="Proteomes" id="UP001188597"/>
    </source>
</evidence>
<keyword evidence="3" id="KW-1185">Reference proteome</keyword>
<accession>A0AA89ANA9</accession>
<evidence type="ECO:0000259" key="1">
    <source>
        <dbReference type="Pfam" id="PF03468"/>
    </source>
</evidence>
<dbReference type="PANTHER" id="PTHR46619:SF2">
    <property type="entry name" value="XS DOMAIN PROTEIN"/>
    <property type="match status" value="1"/>
</dbReference>
<reference evidence="2" key="1">
    <citation type="submission" date="2022-12" db="EMBL/GenBank/DDBJ databases">
        <title>Draft genome assemblies for two species of Escallonia (Escalloniales).</title>
        <authorList>
            <person name="Chanderbali A."/>
            <person name="Dervinis C."/>
            <person name="Anghel I."/>
            <person name="Soltis D."/>
            <person name="Soltis P."/>
            <person name="Zapata F."/>
        </authorList>
    </citation>
    <scope>NUCLEOTIDE SEQUENCE</scope>
    <source>
        <strain evidence="2">UCBG64.0493</strain>
        <tissue evidence="2">Leaf</tissue>
    </source>
</reference>
<dbReference type="InterPro" id="IPR038588">
    <property type="entry name" value="XS_domain_sf"/>
</dbReference>
<comment type="caution">
    <text evidence="2">The sequence shown here is derived from an EMBL/GenBank/DDBJ whole genome shotgun (WGS) entry which is preliminary data.</text>
</comment>
<protein>
    <recommendedName>
        <fullName evidence="1">XS domain-containing protein</fullName>
    </recommendedName>
</protein>
<organism evidence="2 3">
    <name type="scientific">Escallonia herrerae</name>
    <dbReference type="NCBI Taxonomy" id="1293975"/>
    <lineage>
        <taxon>Eukaryota</taxon>
        <taxon>Viridiplantae</taxon>
        <taxon>Streptophyta</taxon>
        <taxon>Embryophyta</taxon>
        <taxon>Tracheophyta</taxon>
        <taxon>Spermatophyta</taxon>
        <taxon>Magnoliopsida</taxon>
        <taxon>eudicotyledons</taxon>
        <taxon>Gunneridae</taxon>
        <taxon>Pentapetalae</taxon>
        <taxon>asterids</taxon>
        <taxon>campanulids</taxon>
        <taxon>Escalloniales</taxon>
        <taxon>Escalloniaceae</taxon>
        <taxon>Escallonia</taxon>
    </lineage>
</organism>
<dbReference type="PANTHER" id="PTHR46619">
    <property type="entry name" value="RNA RECOGNITION MOTIF XS DOMAIN PROTEIN-RELATED"/>
    <property type="match status" value="1"/>
</dbReference>
<dbReference type="Gene3D" id="3.30.70.2890">
    <property type="entry name" value="XS domain"/>
    <property type="match status" value="1"/>
</dbReference>
<sequence length="216" mass="24796">MEAAAVVVMEAHDMGFGGKTEVCRGKPANQSIMVVKFKPTLSGLKEAERLRNFYDESKHGRAEFQHIESINNSNTEETPKKSADKMENVLFAYLGRAEDLDKIDIETRKRCLVKSKKEIVDIADAPLKTELDAIGKDEEEEEHPTNMSNYYWYKEVVVITQVLFKEHIHWHFGSFRCYEACLDVAHLRTKYAIDCPGNWRTPVVPPPPYGDKLQEF</sequence>
<proteinExistence type="predicted"/>
<name>A0AA89ANA9_9ASTE</name>
<dbReference type="EMBL" id="JAVXUP010001786">
    <property type="protein sequence ID" value="KAK3008098.1"/>
    <property type="molecule type" value="Genomic_DNA"/>
</dbReference>
<dbReference type="AlphaFoldDB" id="A0AA89ANA9"/>
<dbReference type="GO" id="GO:0031047">
    <property type="term" value="P:regulatory ncRNA-mediated gene silencing"/>
    <property type="evidence" value="ECO:0007669"/>
    <property type="project" value="InterPro"/>
</dbReference>